<evidence type="ECO:0000256" key="1">
    <source>
        <dbReference type="SAM" id="MobiDB-lite"/>
    </source>
</evidence>
<reference evidence="2 3" key="1">
    <citation type="submission" date="2020-08" db="EMBL/GenBank/DDBJ databases">
        <title>Isolation and characterization of novel Chlamydia from Siamese crocodiles (Crocodylus siamensis).</title>
        <authorList>
            <person name="Sariya L."/>
        </authorList>
    </citation>
    <scope>NUCLEOTIDE SEQUENCE [LARGE SCALE GENOMIC DNA]</scope>
    <source>
        <strain evidence="2 3">No. 12</strain>
    </source>
</reference>
<gene>
    <name evidence="2" type="ORF">H9Q19_04745</name>
</gene>
<dbReference type="EMBL" id="CP060791">
    <property type="protein sequence ID" value="QVE48993.1"/>
    <property type="molecule type" value="Genomic_DNA"/>
</dbReference>
<feature type="compositionally biased region" description="Basic and acidic residues" evidence="1">
    <location>
        <begin position="39"/>
        <end position="49"/>
    </location>
</feature>
<dbReference type="Proteomes" id="UP000680625">
    <property type="component" value="Chromosome"/>
</dbReference>
<protein>
    <submittedName>
        <fullName evidence="2">Uncharacterized protein</fullName>
    </submittedName>
</protein>
<accession>A0ABX8CFG4</accession>
<feature type="compositionally biased region" description="Low complexity" evidence="1">
    <location>
        <begin position="1"/>
        <end position="14"/>
    </location>
</feature>
<dbReference type="RefSeq" id="WP_213240812.1">
    <property type="nucleotide sequence ID" value="NZ_CP060791.1"/>
</dbReference>
<name>A0ABX8CFG4_9CHLA</name>
<feature type="region of interest" description="Disordered" evidence="1">
    <location>
        <begin position="522"/>
        <end position="579"/>
    </location>
</feature>
<feature type="compositionally biased region" description="Basic and acidic residues" evidence="1">
    <location>
        <begin position="559"/>
        <end position="579"/>
    </location>
</feature>
<dbReference type="GeneID" id="301704910"/>
<proteinExistence type="predicted"/>
<feature type="region of interest" description="Disordered" evidence="1">
    <location>
        <begin position="1"/>
        <end position="56"/>
    </location>
</feature>
<evidence type="ECO:0000313" key="3">
    <source>
        <dbReference type="Proteomes" id="UP000680625"/>
    </source>
</evidence>
<evidence type="ECO:0000313" key="2">
    <source>
        <dbReference type="EMBL" id="QVE48993.1"/>
    </source>
</evidence>
<sequence>MSISGNSNISPSGPDKWDPAIMGKQPESLSGPKESIFSETKETSSRKQEAMIQSGVSANYETDLQINEGKYRKTQEKASSSPKSKLRGAFSKVRASVQGFLSGFGTRASRISARKAEADGEGRSMLPSDMEMVSKKGNRISPEMQGFYLDASGISDTSSDVSMLSLESLCSTSLASFSISREEISAAETSSVASFGSFQMARTSITESTVTAWTVNRLGGEIISTILDPNIETSSLLRRASLVGNEGMVDLSDLENRGLSTDMRAENTSKNTKIIDSGRDAGRVEDVDLEGSGILETSAKEAEKKESREDLLKDQLALAKMMESLLSSGAPASVYVPLGATWSEGSTSFPPPKFSGTVTQSYNDKPEHSPMGVSSDQGHADFSSIDKSGNVVKSLPLFADHSEKTYRFPVDPSSSDSIPDLSHNGAVSFSGLSDNDPVFLPVPEENPEPKYNASAGSTGFDTVSSAYLFSSHQGISLLAPLPRSLSEYKHEVEKRKGPGAPPDPLIYQYRNVAIDPPLIFRPPQPFASSSRLGVQGKPEAASVHDDGGGTGGGFSGQNQDRDNRRFSDKDEKGKSMELD</sequence>
<keyword evidence="3" id="KW-1185">Reference proteome</keyword>
<organism evidence="2 3">
    <name type="scientific">Chlamydia crocodili</name>
    <dbReference type="NCBI Taxonomy" id="2766982"/>
    <lineage>
        <taxon>Bacteria</taxon>
        <taxon>Pseudomonadati</taxon>
        <taxon>Chlamydiota</taxon>
        <taxon>Chlamydiia</taxon>
        <taxon>Chlamydiales</taxon>
        <taxon>Chlamydiaceae</taxon>
        <taxon>Chlamydia/Chlamydophila group</taxon>
        <taxon>Chlamydia</taxon>
    </lineage>
</organism>